<dbReference type="Gene3D" id="3.40.50.1000">
    <property type="entry name" value="HAD superfamily/HAD-like"/>
    <property type="match status" value="1"/>
</dbReference>
<evidence type="ECO:0008006" key="3">
    <source>
        <dbReference type="Google" id="ProtNLM"/>
    </source>
</evidence>
<dbReference type="AlphaFoldDB" id="A0A1K2HU58"/>
<proteinExistence type="predicted"/>
<evidence type="ECO:0000313" key="1">
    <source>
        <dbReference type="EMBL" id="SFZ81686.1"/>
    </source>
</evidence>
<name>A0A1K2HU58_9HYPH</name>
<sequence>MDAQWPEGATPLTLYLDLDGVLADFDAGAERAIGTTNTYKWEWIHGPAAFWTALNADPNFFYHLPMTRDADVLWGAVAHLHPTILTALPKRDSASVDQQKRAWVAEKLGTDVPVITCLTSEKPAYCLPGDILVDDRAVNAAAWANKMGNFVLHVGAHTSINTLRQLGII</sequence>
<dbReference type="STRING" id="665118.SAMN02983003_0634"/>
<dbReference type="InterPro" id="IPR036412">
    <property type="entry name" value="HAD-like_sf"/>
</dbReference>
<dbReference type="Proteomes" id="UP000183447">
    <property type="component" value="Unassembled WGS sequence"/>
</dbReference>
<evidence type="ECO:0000313" key="2">
    <source>
        <dbReference type="Proteomes" id="UP000183447"/>
    </source>
</evidence>
<keyword evidence="2" id="KW-1185">Reference proteome</keyword>
<dbReference type="RefSeq" id="WP_084603214.1">
    <property type="nucleotide sequence ID" value="NZ_FPKU01000001.1"/>
</dbReference>
<accession>A0A1K2HU58</accession>
<dbReference type="SUPFAM" id="SSF56784">
    <property type="entry name" value="HAD-like"/>
    <property type="match status" value="1"/>
</dbReference>
<dbReference type="InterPro" id="IPR023214">
    <property type="entry name" value="HAD_sf"/>
</dbReference>
<gene>
    <name evidence="1" type="ORF">SAMN02983003_0634</name>
</gene>
<dbReference type="OrthoDB" id="1654944at2"/>
<organism evidence="1 2">
    <name type="scientific">Devosia enhydra</name>
    <dbReference type="NCBI Taxonomy" id="665118"/>
    <lineage>
        <taxon>Bacteria</taxon>
        <taxon>Pseudomonadati</taxon>
        <taxon>Pseudomonadota</taxon>
        <taxon>Alphaproteobacteria</taxon>
        <taxon>Hyphomicrobiales</taxon>
        <taxon>Devosiaceae</taxon>
        <taxon>Devosia</taxon>
    </lineage>
</organism>
<protein>
    <recommendedName>
        <fullName evidence="3">5' nucleotidase, deoxy (Pyrimidine), type C protein (NT5C)</fullName>
    </recommendedName>
</protein>
<dbReference type="EMBL" id="FPKU01000001">
    <property type="protein sequence ID" value="SFZ81686.1"/>
    <property type="molecule type" value="Genomic_DNA"/>
</dbReference>
<reference evidence="1 2" key="1">
    <citation type="submission" date="2016-11" db="EMBL/GenBank/DDBJ databases">
        <authorList>
            <person name="Jaros S."/>
            <person name="Januszkiewicz K."/>
            <person name="Wedrychowicz H."/>
        </authorList>
    </citation>
    <scope>NUCLEOTIDE SEQUENCE [LARGE SCALE GENOMIC DNA]</scope>
    <source>
        <strain evidence="1 2">ATCC 23634</strain>
    </source>
</reference>